<name>A0ACC2UY92_9TREE</name>
<dbReference type="Proteomes" id="UP001227268">
    <property type="component" value="Unassembled WGS sequence"/>
</dbReference>
<protein>
    <submittedName>
        <fullName evidence="1">Uncharacterized protein</fullName>
    </submittedName>
</protein>
<sequence>MDGEKTVIRPRLKDLAEGDVHLANLSAYAKLLVSVEDRDRAAHNAGLLYLTIIDAFQQIGITNVQWSPNLILEIGSREYEIDIHDQQQVKGDSSMMDAPVLMSVDTRQFTQSGLKPSVTESPGSSGTSSPPSVTHTSAIAIINPLSTKRSNKLTSFVVALNNRDYTGSYIDPKGEWKDTPTVSALVPVMNASPLGREIAHSKGIELEGSKGSSDAAIRCVNRCFQQLDMLDAGMASLSIKTNWAYWQLGKAYEAFCKVSCLRLFIDFLCLCCLYSFKSNTNLGFPYLSPLQVNITNTKDRDWNHRSEQQRLFALLCKQIVSVLDHGSGSSDTRRSALQKRLQRARKFLLLVDTFGMSVLNSVPEVSVSRVDVLRMEELRSLADGSCMKMEVESIRLKQDSSTCRVSTLTEVYIFCVISILVADGFMPFLRR</sequence>
<reference evidence="1" key="1">
    <citation type="submission" date="2023-04" db="EMBL/GenBank/DDBJ databases">
        <title>Draft Genome sequencing of Naganishia species isolated from polar environments using Oxford Nanopore Technology.</title>
        <authorList>
            <person name="Leo P."/>
            <person name="Venkateswaran K."/>
        </authorList>
    </citation>
    <scope>NUCLEOTIDE SEQUENCE</scope>
    <source>
        <strain evidence="1">MNA-CCFEE 5423</strain>
    </source>
</reference>
<gene>
    <name evidence="1" type="ORF">QFC21_007119</name>
</gene>
<evidence type="ECO:0000313" key="2">
    <source>
        <dbReference type="Proteomes" id="UP001227268"/>
    </source>
</evidence>
<dbReference type="EMBL" id="JASBWT010000047">
    <property type="protein sequence ID" value="KAJ9091724.1"/>
    <property type="molecule type" value="Genomic_DNA"/>
</dbReference>
<proteinExistence type="predicted"/>
<keyword evidence="2" id="KW-1185">Reference proteome</keyword>
<evidence type="ECO:0000313" key="1">
    <source>
        <dbReference type="EMBL" id="KAJ9091724.1"/>
    </source>
</evidence>
<accession>A0ACC2UY92</accession>
<comment type="caution">
    <text evidence="1">The sequence shown here is derived from an EMBL/GenBank/DDBJ whole genome shotgun (WGS) entry which is preliminary data.</text>
</comment>
<organism evidence="1 2">
    <name type="scientific">Naganishia friedmannii</name>
    <dbReference type="NCBI Taxonomy" id="89922"/>
    <lineage>
        <taxon>Eukaryota</taxon>
        <taxon>Fungi</taxon>
        <taxon>Dikarya</taxon>
        <taxon>Basidiomycota</taxon>
        <taxon>Agaricomycotina</taxon>
        <taxon>Tremellomycetes</taxon>
        <taxon>Filobasidiales</taxon>
        <taxon>Filobasidiaceae</taxon>
        <taxon>Naganishia</taxon>
    </lineage>
</organism>